<keyword evidence="1" id="KW-0472">Membrane</keyword>
<keyword evidence="3" id="KW-1185">Reference proteome</keyword>
<dbReference type="OrthoDB" id="1038692at2"/>
<evidence type="ECO:0000313" key="2">
    <source>
        <dbReference type="EMBL" id="QCD36401.1"/>
    </source>
</evidence>
<protein>
    <submittedName>
        <fullName evidence="2">Uncharacterized protein</fullName>
    </submittedName>
</protein>
<dbReference type="RefSeq" id="WP_136410838.1">
    <property type="nucleotide sequence ID" value="NZ_CP039393.1"/>
</dbReference>
<name>A0A4P7VPF0_9BACT</name>
<gene>
    <name evidence="2" type="ORF">E7746_11170</name>
</gene>
<dbReference type="KEGG" id="mgod:E7746_11170"/>
<feature type="transmembrane region" description="Helical" evidence="1">
    <location>
        <begin position="401"/>
        <end position="422"/>
    </location>
</feature>
<dbReference type="AlphaFoldDB" id="A0A4P7VPF0"/>
<keyword evidence="1" id="KW-1133">Transmembrane helix</keyword>
<evidence type="ECO:0000256" key="1">
    <source>
        <dbReference type="SAM" id="Phobius"/>
    </source>
</evidence>
<organism evidence="2 3">
    <name type="scientific">Muribaculum gordoncarteri</name>
    <dbReference type="NCBI Taxonomy" id="2530390"/>
    <lineage>
        <taxon>Bacteria</taxon>
        <taxon>Pseudomonadati</taxon>
        <taxon>Bacteroidota</taxon>
        <taxon>Bacteroidia</taxon>
        <taxon>Bacteroidales</taxon>
        <taxon>Muribaculaceae</taxon>
        <taxon>Muribaculum</taxon>
    </lineage>
</organism>
<feature type="transmembrane region" description="Helical" evidence="1">
    <location>
        <begin position="12"/>
        <end position="33"/>
    </location>
</feature>
<reference evidence="2 3" key="1">
    <citation type="submission" date="2019-02" db="EMBL/GenBank/DDBJ databases">
        <title>Isolation and identification of novel species under the genus Muribaculum.</title>
        <authorList>
            <person name="Miyake S."/>
            <person name="Ding Y."/>
            <person name="Low A."/>
            <person name="Soh M."/>
            <person name="Seedorf H."/>
        </authorList>
    </citation>
    <scope>NUCLEOTIDE SEQUENCE [LARGE SCALE GENOMIC DNA]</scope>
    <source>
        <strain evidence="2 3">TLL-A4</strain>
    </source>
</reference>
<evidence type="ECO:0000313" key="3">
    <source>
        <dbReference type="Proteomes" id="UP000297031"/>
    </source>
</evidence>
<proteinExistence type="predicted"/>
<sequence>MAQSYSSDEKRVFKNIAYTFIVLIISATAVRAINTLATNDNLLLKERPMCAVPRPSGHSVGKYVDFLHENKSDINDYIFSLFDKYDHVILCERAHPEMTQYDMIYSIVSDNRFVDSVGNVFTEIGCVDSREAYKAFLDREFKNEEEVDSSLASFMTVNQSVHLLWPNTNWFNFLKRLYYLNHGKSTKVNLLFADRNWIDRSELDSRDSIMAENIVSTLKNDSLRKSLIIMNYRHAYLTPENCGYYVSQAFPGKVANVMINTGSVSLIDLLFGKETMLPTLHGKWDAAFKQVKDSDCAFDFDGSPFGDDEFDHFVMPWNHVRALKYKDMFTGFIHYKAPEEQFTNIGYNHIFDPDNEKQLRAREAALKGYSLDYWKEQLKNGITHQEGMDIYYSSGSIENQIYIIVCAVAAILIGLMGLISYCRISKMRSNI</sequence>
<dbReference type="Proteomes" id="UP000297031">
    <property type="component" value="Chromosome"/>
</dbReference>
<dbReference type="SUPFAM" id="SSF159501">
    <property type="entry name" value="EreA/ChaN-like"/>
    <property type="match status" value="1"/>
</dbReference>
<keyword evidence="1" id="KW-0812">Transmembrane</keyword>
<dbReference type="EMBL" id="CP039393">
    <property type="protein sequence ID" value="QCD36401.1"/>
    <property type="molecule type" value="Genomic_DNA"/>
</dbReference>
<accession>A0A4P7VPF0</accession>